<dbReference type="GO" id="GO:0042802">
    <property type="term" value="F:identical protein binding"/>
    <property type="evidence" value="ECO:0007669"/>
    <property type="project" value="UniProtKB-ARBA"/>
</dbReference>
<evidence type="ECO:0000256" key="5">
    <source>
        <dbReference type="ARBA" id="ARBA00022741"/>
    </source>
</evidence>
<proteinExistence type="inferred from homology"/>
<comment type="subcellular location">
    <subcellularLocation>
        <location evidence="1">Cytoplasm</location>
    </subcellularLocation>
</comment>
<keyword evidence="6" id="KW-0067">ATP-binding</keyword>
<evidence type="ECO:0000256" key="7">
    <source>
        <dbReference type="ARBA" id="ARBA00022884"/>
    </source>
</evidence>
<feature type="domain" description="Tyrosine--tRNA ligase SYY-like C-terminal" evidence="12">
    <location>
        <begin position="365"/>
        <end position="441"/>
    </location>
</feature>
<organism evidence="13">
    <name type="scientific">freshwater metagenome</name>
    <dbReference type="NCBI Taxonomy" id="449393"/>
    <lineage>
        <taxon>unclassified sequences</taxon>
        <taxon>metagenomes</taxon>
        <taxon>ecological metagenomes</taxon>
    </lineage>
</organism>
<dbReference type="InterPro" id="IPR024088">
    <property type="entry name" value="Tyr-tRNA-ligase_bac-type"/>
</dbReference>
<evidence type="ECO:0000256" key="11">
    <source>
        <dbReference type="ARBA" id="ARBA00048248"/>
    </source>
</evidence>
<sequence length="451" mass="49101">MTTQEPSGSDTPLDPAATARVGVFDDLAWRGLIAQSTDLAAIRAAAVAGPLTLYCGFDPTAPSLHMGNLLQILTVRRFQLAGHRPLALVGGATGLIGDPKESGERTLNPTDLVAEWVARIRAQLERFFDFQSPDNAAVMVNNFDWTQGLSTLEFLRDVGKHFSVNRMLDREAVAARLAGPGISYTEFSYQLLQSYDYLQLHQRYDCRLQTGGSDQWGNIVAGVDLVRRVTGEHVHALTTPLVTKSDGTKFGKTESGTVWLDPGLSSPYAFFQFWLNTEDAIAGTLLRMFSFRPRLEIETLEESLRTRPQDREAQRALAEELTDLVHGRDERDRVDAAARALFGQGGGTGGELTGLDAPTLDAALSQAPHAEISREEWRAGLSVADAFTRCGLVASKGAARRAIAEGGAYVSNERVTDEAAQLGDADILPGGWILLRRGRRHIGGIRVESNE</sequence>
<keyword evidence="3" id="KW-0963">Cytoplasm</keyword>
<dbReference type="PRINTS" id="PR01040">
    <property type="entry name" value="TRNASYNTHTYR"/>
</dbReference>
<evidence type="ECO:0000256" key="8">
    <source>
        <dbReference type="ARBA" id="ARBA00022917"/>
    </source>
</evidence>
<name>A0A6J7JHW3_9ZZZZ</name>
<dbReference type="SUPFAM" id="SSF52374">
    <property type="entry name" value="Nucleotidylyl transferase"/>
    <property type="match status" value="1"/>
</dbReference>
<dbReference type="HAMAP" id="MF_02006">
    <property type="entry name" value="Tyr_tRNA_synth_type1"/>
    <property type="match status" value="1"/>
</dbReference>
<evidence type="ECO:0000256" key="1">
    <source>
        <dbReference type="ARBA" id="ARBA00004496"/>
    </source>
</evidence>
<keyword evidence="9" id="KW-0030">Aminoacyl-tRNA synthetase</keyword>
<evidence type="ECO:0000259" key="12">
    <source>
        <dbReference type="Pfam" id="PF22421"/>
    </source>
</evidence>
<dbReference type="InterPro" id="IPR036986">
    <property type="entry name" value="S4_RNA-bd_sf"/>
</dbReference>
<protein>
    <recommendedName>
        <fullName evidence="2">tyrosine--tRNA ligase</fullName>
        <ecNumber evidence="2">6.1.1.1</ecNumber>
    </recommendedName>
    <alternativeName>
        <fullName evidence="10">Tyrosyl-tRNA synthetase</fullName>
    </alternativeName>
</protein>
<dbReference type="SUPFAM" id="SSF55174">
    <property type="entry name" value="Alpha-L RNA-binding motif"/>
    <property type="match status" value="1"/>
</dbReference>
<dbReference type="FunFam" id="1.10.240.10:FF:000001">
    <property type="entry name" value="Tyrosine--tRNA ligase"/>
    <property type="match status" value="1"/>
</dbReference>
<dbReference type="InterPro" id="IPR001412">
    <property type="entry name" value="aa-tRNA-synth_I_CS"/>
</dbReference>
<evidence type="ECO:0000256" key="10">
    <source>
        <dbReference type="ARBA" id="ARBA00033323"/>
    </source>
</evidence>
<dbReference type="AlphaFoldDB" id="A0A6J7JHW3"/>
<dbReference type="GO" id="GO:0004831">
    <property type="term" value="F:tyrosine-tRNA ligase activity"/>
    <property type="evidence" value="ECO:0007669"/>
    <property type="project" value="UniProtKB-EC"/>
</dbReference>
<dbReference type="Gene3D" id="1.10.240.10">
    <property type="entry name" value="Tyrosyl-Transfer RNA Synthetase"/>
    <property type="match status" value="1"/>
</dbReference>
<dbReference type="InterPro" id="IPR054608">
    <property type="entry name" value="SYY-like_C"/>
</dbReference>
<reference evidence="13" key="1">
    <citation type="submission" date="2020-05" db="EMBL/GenBank/DDBJ databases">
        <authorList>
            <person name="Chiriac C."/>
            <person name="Salcher M."/>
            <person name="Ghai R."/>
            <person name="Kavagutti S V."/>
        </authorList>
    </citation>
    <scope>NUCLEOTIDE SEQUENCE</scope>
</reference>
<keyword evidence="7" id="KW-0694">RNA-binding</keyword>
<dbReference type="InterPro" id="IPR002307">
    <property type="entry name" value="Tyr-tRNA-ligase"/>
</dbReference>
<dbReference type="EMBL" id="CAFBND010000037">
    <property type="protein sequence ID" value="CAB4941772.1"/>
    <property type="molecule type" value="Genomic_DNA"/>
</dbReference>
<dbReference type="PANTHER" id="PTHR11766">
    <property type="entry name" value="TYROSYL-TRNA SYNTHETASE"/>
    <property type="match status" value="1"/>
</dbReference>
<dbReference type="PROSITE" id="PS00178">
    <property type="entry name" value="AA_TRNA_LIGASE_I"/>
    <property type="match status" value="1"/>
</dbReference>
<evidence type="ECO:0000256" key="9">
    <source>
        <dbReference type="ARBA" id="ARBA00023146"/>
    </source>
</evidence>
<evidence type="ECO:0000313" key="13">
    <source>
        <dbReference type="EMBL" id="CAB4941772.1"/>
    </source>
</evidence>
<dbReference type="Gene3D" id="3.10.290.10">
    <property type="entry name" value="RNA-binding S4 domain"/>
    <property type="match status" value="1"/>
</dbReference>
<dbReference type="GO" id="GO:0006437">
    <property type="term" value="P:tyrosyl-tRNA aminoacylation"/>
    <property type="evidence" value="ECO:0007669"/>
    <property type="project" value="InterPro"/>
</dbReference>
<dbReference type="CDD" id="cd00805">
    <property type="entry name" value="TyrRS_core"/>
    <property type="match status" value="1"/>
</dbReference>
<dbReference type="GO" id="GO:0003723">
    <property type="term" value="F:RNA binding"/>
    <property type="evidence" value="ECO:0007669"/>
    <property type="project" value="UniProtKB-KW"/>
</dbReference>
<keyword evidence="5" id="KW-0547">Nucleotide-binding</keyword>
<dbReference type="FunFam" id="3.40.50.620:FF:000008">
    <property type="entry name" value="Tyrosine--tRNA ligase"/>
    <property type="match status" value="1"/>
</dbReference>
<dbReference type="GO" id="GO:0005829">
    <property type="term" value="C:cytosol"/>
    <property type="evidence" value="ECO:0007669"/>
    <property type="project" value="TreeGrafter"/>
</dbReference>
<comment type="catalytic activity">
    <reaction evidence="11">
        <text>tRNA(Tyr) + L-tyrosine + ATP = L-tyrosyl-tRNA(Tyr) + AMP + diphosphate + H(+)</text>
        <dbReference type="Rhea" id="RHEA:10220"/>
        <dbReference type="Rhea" id="RHEA-COMP:9706"/>
        <dbReference type="Rhea" id="RHEA-COMP:9707"/>
        <dbReference type="ChEBI" id="CHEBI:15378"/>
        <dbReference type="ChEBI" id="CHEBI:30616"/>
        <dbReference type="ChEBI" id="CHEBI:33019"/>
        <dbReference type="ChEBI" id="CHEBI:58315"/>
        <dbReference type="ChEBI" id="CHEBI:78442"/>
        <dbReference type="ChEBI" id="CHEBI:78536"/>
        <dbReference type="ChEBI" id="CHEBI:456215"/>
        <dbReference type="EC" id="6.1.1.1"/>
    </reaction>
</comment>
<evidence type="ECO:0000256" key="4">
    <source>
        <dbReference type="ARBA" id="ARBA00022598"/>
    </source>
</evidence>
<dbReference type="InterPro" id="IPR024107">
    <property type="entry name" value="Tyr-tRNA-ligase_bac_1"/>
</dbReference>
<dbReference type="GO" id="GO:0005524">
    <property type="term" value="F:ATP binding"/>
    <property type="evidence" value="ECO:0007669"/>
    <property type="project" value="UniProtKB-KW"/>
</dbReference>
<accession>A0A6J7JHW3</accession>
<dbReference type="InterPro" id="IPR002305">
    <property type="entry name" value="aa-tRNA-synth_Ic"/>
</dbReference>
<dbReference type="PROSITE" id="PS50889">
    <property type="entry name" value="S4"/>
    <property type="match status" value="1"/>
</dbReference>
<evidence type="ECO:0000256" key="6">
    <source>
        <dbReference type="ARBA" id="ARBA00022840"/>
    </source>
</evidence>
<dbReference type="NCBIfam" id="TIGR00234">
    <property type="entry name" value="tyrS"/>
    <property type="match status" value="1"/>
</dbReference>
<evidence type="ECO:0000256" key="3">
    <source>
        <dbReference type="ARBA" id="ARBA00022490"/>
    </source>
</evidence>
<evidence type="ECO:0000256" key="2">
    <source>
        <dbReference type="ARBA" id="ARBA00013160"/>
    </source>
</evidence>
<dbReference type="PANTHER" id="PTHR11766:SF0">
    <property type="entry name" value="TYROSINE--TRNA LIGASE, MITOCHONDRIAL"/>
    <property type="match status" value="1"/>
</dbReference>
<keyword evidence="8" id="KW-0648">Protein biosynthesis</keyword>
<dbReference type="InterPro" id="IPR014729">
    <property type="entry name" value="Rossmann-like_a/b/a_fold"/>
</dbReference>
<dbReference type="EC" id="6.1.1.1" evidence="2"/>
<dbReference type="Pfam" id="PF00579">
    <property type="entry name" value="tRNA-synt_1b"/>
    <property type="match status" value="1"/>
</dbReference>
<gene>
    <name evidence="13" type="ORF">UFOPK3752_01116</name>
</gene>
<dbReference type="Pfam" id="PF22421">
    <property type="entry name" value="SYY_C-terminal"/>
    <property type="match status" value="1"/>
</dbReference>
<keyword evidence="4" id="KW-0436">Ligase</keyword>
<dbReference type="Gene3D" id="3.40.50.620">
    <property type="entry name" value="HUPs"/>
    <property type="match status" value="1"/>
</dbReference>